<reference evidence="2" key="1">
    <citation type="journal article" date="2021" name="IMA Fungus">
        <title>Genomic characterization of three marine fungi, including Emericellopsis atlantica sp. nov. with signatures of a generalist lifestyle and marine biomass degradation.</title>
        <authorList>
            <person name="Hagestad O.C."/>
            <person name="Hou L."/>
            <person name="Andersen J.H."/>
            <person name="Hansen E.H."/>
            <person name="Altermark B."/>
            <person name="Li C."/>
            <person name="Kuhnert E."/>
            <person name="Cox R.J."/>
            <person name="Crous P.W."/>
            <person name="Spatafora J.W."/>
            <person name="Lail K."/>
            <person name="Amirebrahimi M."/>
            <person name="Lipzen A."/>
            <person name="Pangilinan J."/>
            <person name="Andreopoulos W."/>
            <person name="Hayes R.D."/>
            <person name="Ng V."/>
            <person name="Grigoriev I.V."/>
            <person name="Jackson S.A."/>
            <person name="Sutton T.D.S."/>
            <person name="Dobson A.D.W."/>
            <person name="Rama T."/>
        </authorList>
    </citation>
    <scope>NUCLEOTIDE SEQUENCE</scope>
    <source>
        <strain evidence="2">TRa018bII</strain>
    </source>
</reference>
<protein>
    <submittedName>
        <fullName evidence="2">Vacuolar protein sorting-associated protein 62</fullName>
    </submittedName>
</protein>
<keyword evidence="1" id="KW-0812">Transmembrane</keyword>
<dbReference type="Proteomes" id="UP000824998">
    <property type="component" value="Unassembled WGS sequence"/>
</dbReference>
<gene>
    <name evidence="2" type="ORF">BJ875DRAFT_457740</name>
</gene>
<accession>A0A9P7YMX7</accession>
<keyword evidence="1" id="KW-1133">Transmembrane helix</keyword>
<dbReference type="AlphaFoldDB" id="A0A9P7YMX7"/>
<comment type="caution">
    <text evidence="2">The sequence shown here is derived from an EMBL/GenBank/DDBJ whole genome shotgun (WGS) entry which is preliminary data.</text>
</comment>
<sequence length="369" mass="41743">MSRLFYRWCSSDRSRAQLVILILIVFILGLVFVSFWNERYILVSIPKHSSKLSAELAKNFSNTDIPEYVLTYAPLVFLDKGDLFYPSDLATHVSKAHPELNHTIIKDAPKHLTLDNLNSLNGVGGDKVHLTSTENLIKLPNYLKGEAPNKKTLQTGNAISCVIALANKADGILDAFYMYFYTFNEGPTALGHRVGNHLGDWEHNMVRFKNGEPQAVWYSQHEYGQAFTYKAVHKIGRRPVSFSARGSHANYASSGSHDLHELNDAVPAHIAFDQTSQGLIWDPTLSAYYYLYSSTDNNFTPAIEGTPVNYLYFEGNWGDEEYPDDAEGQENFHNFHKWTSGPQGPMFKHLDRKDVCWPREGECIIKTAL</sequence>
<name>A0A9P7YMX7_9HELO</name>
<dbReference type="OrthoDB" id="188042at2759"/>
<organism evidence="2 3">
    <name type="scientific">Amylocarpus encephaloides</name>
    <dbReference type="NCBI Taxonomy" id="45428"/>
    <lineage>
        <taxon>Eukaryota</taxon>
        <taxon>Fungi</taxon>
        <taxon>Dikarya</taxon>
        <taxon>Ascomycota</taxon>
        <taxon>Pezizomycotina</taxon>
        <taxon>Leotiomycetes</taxon>
        <taxon>Helotiales</taxon>
        <taxon>Helotiales incertae sedis</taxon>
        <taxon>Amylocarpus</taxon>
    </lineage>
</organism>
<evidence type="ECO:0000256" key="1">
    <source>
        <dbReference type="SAM" id="Phobius"/>
    </source>
</evidence>
<dbReference type="PANTHER" id="PTHR48174:SF5">
    <property type="entry name" value="VACUOLAR PROTEIN SORTING-ASSOCIATED PROTEIN 62"/>
    <property type="match status" value="1"/>
</dbReference>
<evidence type="ECO:0000313" key="2">
    <source>
        <dbReference type="EMBL" id="KAG9235968.1"/>
    </source>
</evidence>
<feature type="transmembrane region" description="Helical" evidence="1">
    <location>
        <begin position="16"/>
        <end position="36"/>
    </location>
</feature>
<dbReference type="InterPro" id="IPR009291">
    <property type="entry name" value="Vps62"/>
</dbReference>
<proteinExistence type="predicted"/>
<dbReference type="PANTHER" id="PTHR48174">
    <property type="entry name" value="DUF946 FAMILY PROTEIN"/>
    <property type="match status" value="1"/>
</dbReference>
<dbReference type="Pfam" id="PF06101">
    <property type="entry name" value="Vps62"/>
    <property type="match status" value="1"/>
</dbReference>
<keyword evidence="3" id="KW-1185">Reference proteome</keyword>
<dbReference type="EMBL" id="MU251418">
    <property type="protein sequence ID" value="KAG9235968.1"/>
    <property type="molecule type" value="Genomic_DNA"/>
</dbReference>
<evidence type="ECO:0000313" key="3">
    <source>
        <dbReference type="Proteomes" id="UP000824998"/>
    </source>
</evidence>
<keyword evidence="1" id="KW-0472">Membrane</keyword>